<gene>
    <name evidence="4" type="ORF">MFMK1_000253</name>
</gene>
<dbReference type="KEGG" id="dbc:MFMK1_000253"/>
<sequence>MILTNRQLVYLAVGALMVVLLVAGTIVIYPRRSEPKPQEKLVEKLSLEEYLVALDPGHGGIDGGSEYGSLKEKEITLAVAEKVGKNLSKLGSKVMLTREADNDISRLYPEERTRQRRDLMARVKVAQEENADVLVSIHVNAAQASFKGPMVFYQKNSSDSKRLAETLLAELRKVSRHHQQDLIPANYFILKQASIPAVLVELGFITNIEERNQLQTEDYQQELALAIAKGINRYLQFTDGDIPGEIKSVRQ</sequence>
<dbReference type="InterPro" id="IPR002508">
    <property type="entry name" value="MurNAc-LAA_cat"/>
</dbReference>
<dbReference type="InterPro" id="IPR050695">
    <property type="entry name" value="N-acetylmuramoyl_amidase_3"/>
</dbReference>
<reference evidence="4 5" key="1">
    <citation type="submission" date="2023-04" db="EMBL/GenBank/DDBJ databases">
        <authorList>
            <person name="Hsu D."/>
        </authorList>
    </citation>
    <scope>NUCLEOTIDE SEQUENCE [LARGE SCALE GENOMIC DNA]</scope>
    <source>
        <strain evidence="4 5">MK1</strain>
    </source>
</reference>
<dbReference type="EMBL" id="CP121694">
    <property type="protein sequence ID" value="WRO20483.1"/>
    <property type="molecule type" value="Genomic_DNA"/>
</dbReference>
<keyword evidence="2" id="KW-0472">Membrane</keyword>
<evidence type="ECO:0000313" key="4">
    <source>
        <dbReference type="EMBL" id="WRO20483.1"/>
    </source>
</evidence>
<dbReference type="SMART" id="SM00646">
    <property type="entry name" value="Ami_3"/>
    <property type="match status" value="1"/>
</dbReference>
<feature type="domain" description="MurNAc-LAA" evidence="3">
    <location>
        <begin position="123"/>
        <end position="232"/>
    </location>
</feature>
<name>A0AAU0UI91_9FIRM</name>
<proteinExistence type="predicted"/>
<dbReference type="PANTHER" id="PTHR30404">
    <property type="entry name" value="N-ACETYLMURAMOYL-L-ALANINE AMIDASE"/>
    <property type="match status" value="1"/>
</dbReference>
<dbReference type="RefSeq" id="WP_366923378.1">
    <property type="nucleotide sequence ID" value="NZ_CP121694.1"/>
</dbReference>
<accession>A0AAU0UI91</accession>
<evidence type="ECO:0000259" key="3">
    <source>
        <dbReference type="SMART" id="SM00646"/>
    </source>
</evidence>
<feature type="transmembrane region" description="Helical" evidence="2">
    <location>
        <begin position="7"/>
        <end position="29"/>
    </location>
</feature>
<dbReference type="EC" id="3.5.1.28" evidence="4"/>
<keyword evidence="5" id="KW-1185">Reference proteome</keyword>
<keyword evidence="1 4" id="KW-0378">Hydrolase</keyword>
<dbReference type="Gene3D" id="3.40.630.40">
    <property type="entry name" value="Zn-dependent exopeptidases"/>
    <property type="match status" value="1"/>
</dbReference>
<dbReference type="Pfam" id="PF01520">
    <property type="entry name" value="Amidase_3"/>
    <property type="match status" value="1"/>
</dbReference>
<dbReference type="CDD" id="cd02696">
    <property type="entry name" value="MurNAc-LAA"/>
    <property type="match status" value="1"/>
</dbReference>
<keyword evidence="2" id="KW-1133">Transmembrane helix</keyword>
<dbReference type="GO" id="GO:0008745">
    <property type="term" value="F:N-acetylmuramoyl-L-alanine amidase activity"/>
    <property type="evidence" value="ECO:0007669"/>
    <property type="project" value="UniProtKB-EC"/>
</dbReference>
<dbReference type="PANTHER" id="PTHR30404:SF0">
    <property type="entry name" value="N-ACETYLMURAMOYL-L-ALANINE AMIDASE AMIC"/>
    <property type="match status" value="1"/>
</dbReference>
<dbReference type="SUPFAM" id="SSF53187">
    <property type="entry name" value="Zn-dependent exopeptidases"/>
    <property type="match status" value="1"/>
</dbReference>
<evidence type="ECO:0000256" key="2">
    <source>
        <dbReference type="SAM" id="Phobius"/>
    </source>
</evidence>
<evidence type="ECO:0000313" key="5">
    <source>
        <dbReference type="Proteomes" id="UP001329915"/>
    </source>
</evidence>
<organism evidence="4 5">
    <name type="scientific">Metallumcola ferriviriculae</name>
    <dbReference type="NCBI Taxonomy" id="3039180"/>
    <lineage>
        <taxon>Bacteria</taxon>
        <taxon>Bacillati</taxon>
        <taxon>Bacillota</taxon>
        <taxon>Clostridia</taxon>
        <taxon>Neomoorellales</taxon>
        <taxon>Desulfitibacteraceae</taxon>
        <taxon>Metallumcola</taxon>
    </lineage>
</organism>
<protein>
    <submittedName>
        <fullName evidence="4">N-acetylmuramoyl-L-alanine amidase</fullName>
        <ecNumber evidence="4">3.5.1.28</ecNumber>
    </submittedName>
</protein>
<evidence type="ECO:0000256" key="1">
    <source>
        <dbReference type="ARBA" id="ARBA00022801"/>
    </source>
</evidence>
<dbReference type="GO" id="GO:0030288">
    <property type="term" value="C:outer membrane-bounded periplasmic space"/>
    <property type="evidence" value="ECO:0007669"/>
    <property type="project" value="TreeGrafter"/>
</dbReference>
<dbReference type="GO" id="GO:0009253">
    <property type="term" value="P:peptidoglycan catabolic process"/>
    <property type="evidence" value="ECO:0007669"/>
    <property type="project" value="InterPro"/>
</dbReference>
<dbReference type="AlphaFoldDB" id="A0AAU0UI91"/>
<keyword evidence="2" id="KW-0812">Transmembrane</keyword>
<dbReference type="Proteomes" id="UP001329915">
    <property type="component" value="Chromosome"/>
</dbReference>